<comment type="caution">
    <text evidence="15">The sequence shown here is derived from an EMBL/GenBank/DDBJ whole genome shotgun (WGS) entry which is preliminary data.</text>
</comment>
<dbReference type="InterPro" id="IPR002694">
    <property type="entry name" value="Znf_CHC2"/>
</dbReference>
<dbReference type="HAMAP" id="MF_00974">
    <property type="entry name" value="DNA_primase_DnaG"/>
    <property type="match status" value="1"/>
</dbReference>
<dbReference type="InterPro" id="IPR036977">
    <property type="entry name" value="DNA_primase_Znf_CHC2"/>
</dbReference>
<evidence type="ECO:0000256" key="1">
    <source>
        <dbReference type="ARBA" id="ARBA00022478"/>
    </source>
</evidence>
<dbReference type="PANTHER" id="PTHR30313:SF2">
    <property type="entry name" value="DNA PRIMASE"/>
    <property type="match status" value="1"/>
</dbReference>
<evidence type="ECO:0000256" key="6">
    <source>
        <dbReference type="ARBA" id="ARBA00022723"/>
    </source>
</evidence>
<organism evidence="15 16">
    <name type="scientific">Aquibaculum arenosum</name>
    <dbReference type="NCBI Taxonomy" id="3032591"/>
    <lineage>
        <taxon>Bacteria</taxon>
        <taxon>Pseudomonadati</taxon>
        <taxon>Pseudomonadota</taxon>
        <taxon>Alphaproteobacteria</taxon>
        <taxon>Rhodospirillales</taxon>
        <taxon>Rhodovibrionaceae</taxon>
        <taxon>Aquibaculum</taxon>
    </lineage>
</organism>
<dbReference type="SMART" id="SM00493">
    <property type="entry name" value="TOPRIM"/>
    <property type="match status" value="1"/>
</dbReference>
<dbReference type="InterPro" id="IPR013264">
    <property type="entry name" value="DNAG_N"/>
</dbReference>
<dbReference type="Gene3D" id="3.40.1360.10">
    <property type="match status" value="1"/>
</dbReference>
<comment type="function">
    <text evidence="12">RNA polymerase that catalyzes the synthesis of short RNA molecules used as primers for DNA polymerase during DNA replication.</text>
</comment>
<dbReference type="Pfam" id="PF01807">
    <property type="entry name" value="Zn_ribbon_DnaG"/>
    <property type="match status" value="1"/>
</dbReference>
<keyword evidence="8 12" id="KW-0862">Zinc</keyword>
<comment type="cofactor">
    <cofactor evidence="12">
        <name>Zn(2+)</name>
        <dbReference type="ChEBI" id="CHEBI:29105"/>
    </cofactor>
    <text evidence="12">Binds 1 zinc ion per monomer.</text>
</comment>
<evidence type="ECO:0000256" key="11">
    <source>
        <dbReference type="ARBA" id="ARBA00023163"/>
    </source>
</evidence>
<keyword evidence="7 12" id="KW-0863">Zinc-finger</keyword>
<evidence type="ECO:0000256" key="12">
    <source>
        <dbReference type="HAMAP-Rule" id="MF_00974"/>
    </source>
</evidence>
<evidence type="ECO:0000256" key="5">
    <source>
        <dbReference type="ARBA" id="ARBA00022705"/>
    </source>
</evidence>
<feature type="domain" description="Toprim" evidence="14">
    <location>
        <begin position="257"/>
        <end position="339"/>
    </location>
</feature>
<keyword evidence="9" id="KW-0460">Magnesium</keyword>
<protein>
    <recommendedName>
        <fullName evidence="12">DNA primase</fullName>
        <ecNumber evidence="12">2.7.7.101</ecNumber>
    </recommendedName>
</protein>
<dbReference type="Pfam" id="PF13662">
    <property type="entry name" value="Toprim_4"/>
    <property type="match status" value="1"/>
</dbReference>
<keyword evidence="6 12" id="KW-0479">Metal-binding</keyword>
<dbReference type="Gene3D" id="3.90.580.10">
    <property type="entry name" value="Zinc finger, CHC2-type domain"/>
    <property type="match status" value="1"/>
</dbReference>
<evidence type="ECO:0000256" key="13">
    <source>
        <dbReference type="SAM" id="MobiDB-lite"/>
    </source>
</evidence>
<dbReference type="EC" id="2.7.7.101" evidence="12"/>
<evidence type="ECO:0000256" key="3">
    <source>
        <dbReference type="ARBA" id="ARBA00022679"/>
    </source>
</evidence>
<dbReference type="SUPFAM" id="SSF57783">
    <property type="entry name" value="Zinc beta-ribbon"/>
    <property type="match status" value="1"/>
</dbReference>
<dbReference type="PANTHER" id="PTHR30313">
    <property type="entry name" value="DNA PRIMASE"/>
    <property type="match status" value="1"/>
</dbReference>
<evidence type="ECO:0000256" key="7">
    <source>
        <dbReference type="ARBA" id="ARBA00022771"/>
    </source>
</evidence>
<comment type="similarity">
    <text evidence="12">Belongs to the DnaG primase family.</text>
</comment>
<dbReference type="Proteomes" id="UP001215503">
    <property type="component" value="Unassembled WGS sequence"/>
</dbReference>
<feature type="zinc finger region" description="CHC2-type" evidence="12">
    <location>
        <begin position="38"/>
        <end position="62"/>
    </location>
</feature>
<keyword evidence="2 12" id="KW-0639">Primosome</keyword>
<feature type="region of interest" description="Disordered" evidence="13">
    <location>
        <begin position="428"/>
        <end position="452"/>
    </location>
</feature>
<comment type="catalytic activity">
    <reaction evidence="12">
        <text>ssDNA + n NTP = ssDNA/pppN(pN)n-1 hybrid + (n-1) diphosphate.</text>
        <dbReference type="EC" id="2.7.7.101"/>
    </reaction>
</comment>
<evidence type="ECO:0000313" key="15">
    <source>
        <dbReference type="EMBL" id="MDF2096342.1"/>
    </source>
</evidence>
<dbReference type="CDD" id="cd03364">
    <property type="entry name" value="TOPRIM_DnaG_primases"/>
    <property type="match status" value="1"/>
</dbReference>
<proteinExistence type="inferred from homology"/>
<evidence type="ECO:0000256" key="2">
    <source>
        <dbReference type="ARBA" id="ARBA00022515"/>
    </source>
</evidence>
<evidence type="ECO:0000256" key="4">
    <source>
        <dbReference type="ARBA" id="ARBA00022695"/>
    </source>
</evidence>
<dbReference type="RefSeq" id="WP_275822656.1">
    <property type="nucleotide sequence ID" value="NZ_JARHUD010000005.1"/>
</dbReference>
<comment type="subunit">
    <text evidence="12">Monomer. Interacts with DnaB.</text>
</comment>
<dbReference type="InterPro" id="IPR037068">
    <property type="entry name" value="DNA_primase_core_N_sf"/>
</dbReference>
<dbReference type="InterPro" id="IPR030846">
    <property type="entry name" value="DnaG_bac"/>
</dbReference>
<evidence type="ECO:0000256" key="9">
    <source>
        <dbReference type="ARBA" id="ARBA00022842"/>
    </source>
</evidence>
<dbReference type="NCBIfam" id="TIGR01391">
    <property type="entry name" value="dnaG"/>
    <property type="match status" value="1"/>
</dbReference>
<dbReference type="InterPro" id="IPR050219">
    <property type="entry name" value="DnaG_primase"/>
</dbReference>
<keyword evidence="11 12" id="KW-0804">Transcription</keyword>
<dbReference type="InterPro" id="IPR006171">
    <property type="entry name" value="TOPRIM_dom"/>
</dbReference>
<keyword evidence="5 12" id="KW-0235">DNA replication</keyword>
<keyword evidence="16" id="KW-1185">Reference proteome</keyword>
<evidence type="ECO:0000256" key="8">
    <source>
        <dbReference type="ARBA" id="ARBA00022833"/>
    </source>
</evidence>
<dbReference type="SUPFAM" id="SSF56731">
    <property type="entry name" value="DNA primase core"/>
    <property type="match status" value="1"/>
</dbReference>
<keyword evidence="4 12" id="KW-0548">Nucleotidyltransferase</keyword>
<dbReference type="InterPro" id="IPR006295">
    <property type="entry name" value="DNA_primase_DnaG"/>
</dbReference>
<keyword evidence="1 12" id="KW-0240">DNA-directed RNA polymerase</keyword>
<keyword evidence="3 12" id="KW-0808">Transferase</keyword>
<evidence type="ECO:0000259" key="14">
    <source>
        <dbReference type="PROSITE" id="PS50880"/>
    </source>
</evidence>
<evidence type="ECO:0000313" key="16">
    <source>
        <dbReference type="Proteomes" id="UP001215503"/>
    </source>
</evidence>
<accession>A0ABT5YNC4</accession>
<evidence type="ECO:0000256" key="10">
    <source>
        <dbReference type="ARBA" id="ARBA00023125"/>
    </source>
</evidence>
<dbReference type="PROSITE" id="PS50880">
    <property type="entry name" value="TOPRIM"/>
    <property type="match status" value="1"/>
</dbReference>
<name>A0ABT5YNC4_9PROT</name>
<dbReference type="Pfam" id="PF08275">
    <property type="entry name" value="DNAG_N"/>
    <property type="match status" value="1"/>
</dbReference>
<keyword evidence="10 12" id="KW-0238">DNA-binding</keyword>
<gene>
    <name evidence="12 15" type="primary">dnaG</name>
    <name evidence="15" type="ORF">P2G67_10175</name>
</gene>
<dbReference type="EMBL" id="JARHUD010000005">
    <property type="protein sequence ID" value="MDF2096342.1"/>
    <property type="molecule type" value="Genomic_DNA"/>
</dbReference>
<dbReference type="Gene3D" id="3.90.980.10">
    <property type="entry name" value="DNA primase, catalytic core, N-terminal domain"/>
    <property type="match status" value="1"/>
</dbReference>
<sequence>MSTGDGFPERLRDAIAVSELVGRHVRLQRRGREFTGLCPFHSEKSPSFTVNDDKQFFHCFGCGAHGDVIGWVMRWENLSYPEALERLAEQAGIPMPERTPQARQAAERRATLYEVLEKACLWFEQQLAVSSGSEARRYLEGRGLTPETIGRFRLGYAPGQRGLLRAALKAQGIHDSQLVEAGLLKQPEEGGELRDYFFGRVIFPITDRQGRVIAFGGRALSSDARAKYLNSPDTPLFDKGRVLYNLHHARRAAADGAPLLVVEGYMDVIALAQAGFPGCVAPLGTAVTEDQLQELWRMAPEPVICLDGDAAGQRAAQRVTERALPLLRPGCSLQFITLPQGEDPDSLVTNAGPAALQVLLQAARPLETVLWEGLVGGRSLDTPERQAALRQAVIDQVQQIGDRNVQTAYRTALLDRYFGLMRARRGATGGRNGLGRRPGRGQRSAQRSAVGTKPLVAGLKRRPVQILLALAVRHPHLAIGNLEELARPALDDRELEALRRTLVDALAEAPDLDSDTLECHLRGQGFSELLDRLFGTALTMHEPTLRLDSVPHEAEARFAYWLDRVVTGADETEGRGATL</sequence>
<reference evidence="15 16" key="1">
    <citation type="submission" date="2023-03" db="EMBL/GenBank/DDBJ databases">
        <title>Fodinicurvata sp. CAU 1616 isolated from sea sendiment.</title>
        <authorList>
            <person name="Kim W."/>
        </authorList>
    </citation>
    <scope>NUCLEOTIDE SEQUENCE [LARGE SCALE GENOMIC DNA]</scope>
    <source>
        <strain evidence="15 16">CAU 1616</strain>
    </source>
</reference>
<dbReference type="SMART" id="SM00400">
    <property type="entry name" value="ZnF_CHCC"/>
    <property type="match status" value="1"/>
</dbReference>
<dbReference type="InterPro" id="IPR034151">
    <property type="entry name" value="TOPRIM_DnaG_bac"/>
</dbReference>
<comment type="domain">
    <text evidence="12">Contains an N-terminal zinc-binding domain, a central core domain that contains the primase activity, and a C-terminal DnaB-binding domain.</text>
</comment>